<dbReference type="Proteomes" id="UP001163324">
    <property type="component" value="Chromosome 5"/>
</dbReference>
<organism evidence="1 2">
    <name type="scientific">Trichothecium roseum</name>
    <dbReference type="NCBI Taxonomy" id="47278"/>
    <lineage>
        <taxon>Eukaryota</taxon>
        <taxon>Fungi</taxon>
        <taxon>Dikarya</taxon>
        <taxon>Ascomycota</taxon>
        <taxon>Pezizomycotina</taxon>
        <taxon>Sordariomycetes</taxon>
        <taxon>Hypocreomycetidae</taxon>
        <taxon>Hypocreales</taxon>
        <taxon>Hypocreales incertae sedis</taxon>
        <taxon>Trichothecium</taxon>
    </lineage>
</organism>
<evidence type="ECO:0000313" key="1">
    <source>
        <dbReference type="EMBL" id="KAI9899086.1"/>
    </source>
</evidence>
<comment type="caution">
    <text evidence="1">The sequence shown here is derived from an EMBL/GenBank/DDBJ whole genome shotgun (WGS) entry which is preliminary data.</text>
</comment>
<proteinExistence type="predicted"/>
<name>A0ACC0UYE8_9HYPO</name>
<keyword evidence="2" id="KW-1185">Reference proteome</keyword>
<dbReference type="EMBL" id="CM047944">
    <property type="protein sequence ID" value="KAI9899086.1"/>
    <property type="molecule type" value="Genomic_DNA"/>
</dbReference>
<accession>A0ACC0UYE8</accession>
<reference evidence="1" key="1">
    <citation type="submission" date="2022-10" db="EMBL/GenBank/DDBJ databases">
        <title>Complete Genome of Trichothecium roseum strain YXFP-22015, a Plant Pathogen Isolated from Citrus.</title>
        <authorList>
            <person name="Wang Y."/>
            <person name="Zhu L."/>
        </authorList>
    </citation>
    <scope>NUCLEOTIDE SEQUENCE</scope>
    <source>
        <strain evidence="1">YXFP-22015</strain>
    </source>
</reference>
<sequence>MEDSSRDVTAGRTACTECQRRKQKCSREWPCNHCQRRKVADKCRFKNVPGLPSEQPSRVGRKKRRNGDADGDQDEDDEDVDGPGFEAIGYMTTNLFASLGMENAKTSTTIQRQFWSRPEDCPQLERALGELPARQQMDSVVQIFLSTVNFHYYIVYPPVFLREYQAWWDKRTNDEPLGVQWTCLILMVCAVTTQHLDIATRRKLELDWGEKTHKLTERYHAAARELSSVVPVGYHHLYNIQSLLHSCYWYKAEARFLECWHVLSTTVREAQELGLHRDSGITTIPEFELEIRRRLWCIIDTWDWQVSSGLGRPTIVDRSDSDAQLPALTLEAYSPAPLLYMKMQSELIRDLAARFRAPKYVTAPEDVREYTRMVERWVAGFPKVYAVNDPDKTSDAEHPWIPFHRYYLYTMAYLLIGNPIRAYMAKVYKTSSPPVELAIRSIGIYYSLRQIRSLKEWTDHITRRDGRFHFIIFAILDTGAVLCTAIINDADNTIPAADKEAIYDAIDTSVAILKRLVTLSETARTSYDILNRLARRVPKQPTLSNEDTKRKRARMDGEAQGSCLEVTELHPSPNSGIGDPEMTQEMFQLFQFGRVAESPNTSYNSADFPAPASTDSFTDSTGFISAPPSLDGGSLHSVSPNNSGVSLEQPAMGPQQVSYMGYQMPPADSSILPGLGYGTISQAELQEFAVMYDWSQGNIQYQSYAEYDSRV</sequence>
<protein>
    <submittedName>
        <fullName evidence="1">Uncharacterized protein</fullName>
    </submittedName>
</protein>
<evidence type="ECO:0000313" key="2">
    <source>
        <dbReference type="Proteomes" id="UP001163324"/>
    </source>
</evidence>
<gene>
    <name evidence="1" type="ORF">N3K66_005547</name>
</gene>